<evidence type="ECO:0000313" key="1">
    <source>
        <dbReference type="EMBL" id="SEK33412.1"/>
    </source>
</evidence>
<gene>
    <name evidence="1" type="ORF">SAMN05414137_101550</name>
</gene>
<organism evidence="1 2">
    <name type="scientific">Streptacidiphilus jiangxiensis</name>
    <dbReference type="NCBI Taxonomy" id="235985"/>
    <lineage>
        <taxon>Bacteria</taxon>
        <taxon>Bacillati</taxon>
        <taxon>Actinomycetota</taxon>
        <taxon>Actinomycetes</taxon>
        <taxon>Kitasatosporales</taxon>
        <taxon>Streptomycetaceae</taxon>
        <taxon>Streptacidiphilus</taxon>
    </lineage>
</organism>
<dbReference type="AlphaFoldDB" id="A0A1H7G9C4"/>
<dbReference type="Proteomes" id="UP000183015">
    <property type="component" value="Unassembled WGS sequence"/>
</dbReference>
<reference evidence="2" key="1">
    <citation type="submission" date="2016-10" db="EMBL/GenBank/DDBJ databases">
        <authorList>
            <person name="Varghese N."/>
        </authorList>
    </citation>
    <scope>NUCLEOTIDE SEQUENCE [LARGE SCALE GENOMIC DNA]</scope>
    <source>
        <strain evidence="2">DSM 45096 / BCRC 16803 / CGMCC 4.1857 / CIP 109030 / JCM 12277 / KCTC 19219 / NBRC 100920 / 33214</strain>
    </source>
</reference>
<evidence type="ECO:0000313" key="2">
    <source>
        <dbReference type="Proteomes" id="UP000183015"/>
    </source>
</evidence>
<sequence length="113" mass="12845">MAKQQQPTAVPKLNDDRLCWLAVRDHVDMRSRRVGLMGWINALGARRGGGGLGGDTRREGMSDQKMDYAIAVDRASEQLTQDERLHLRATGEVPDWFLADIDRRAKEIRKQRS</sequence>
<protein>
    <submittedName>
        <fullName evidence="1">Uncharacterized protein</fullName>
    </submittedName>
</protein>
<keyword evidence="2" id="KW-1185">Reference proteome</keyword>
<proteinExistence type="predicted"/>
<dbReference type="RefSeq" id="WP_042458538.1">
    <property type="nucleotide sequence ID" value="NZ_BBPN01000053.1"/>
</dbReference>
<dbReference type="EMBL" id="FOAZ01000001">
    <property type="protein sequence ID" value="SEK33412.1"/>
    <property type="molecule type" value="Genomic_DNA"/>
</dbReference>
<accession>A0A1H7G9C4</accession>
<dbReference type="eggNOG" id="ENOG502ZVYM">
    <property type="taxonomic scope" value="Bacteria"/>
</dbReference>
<dbReference type="OrthoDB" id="3480938at2"/>
<name>A0A1H7G9C4_STRJI</name>